<dbReference type="AlphaFoldDB" id="A0A0C3FTZ5"/>
<comment type="similarity">
    <text evidence="1">Belongs to the CutC family.</text>
</comment>
<feature type="non-terminal residue" evidence="3">
    <location>
        <position position="1"/>
    </location>
</feature>
<accession>A0A0C3FTZ5</accession>
<dbReference type="Proteomes" id="UP000054166">
    <property type="component" value="Unassembled WGS sequence"/>
</dbReference>
<evidence type="ECO:0000313" key="3">
    <source>
        <dbReference type="EMBL" id="KIM82361.1"/>
    </source>
</evidence>
<evidence type="ECO:0000256" key="2">
    <source>
        <dbReference type="ARBA" id="ARBA00019014"/>
    </source>
</evidence>
<protein>
    <recommendedName>
        <fullName evidence="2">Copper homeostasis protein cutC homolog</fullName>
    </recommendedName>
</protein>
<dbReference type="InParanoid" id="A0A0C3FTZ5"/>
<evidence type="ECO:0000313" key="4">
    <source>
        <dbReference type="Proteomes" id="UP000054166"/>
    </source>
</evidence>
<gene>
    <name evidence="3" type="ORF">PILCRDRAFT_31991</name>
</gene>
<dbReference type="STRING" id="765440.A0A0C3FTZ5"/>
<organism evidence="3 4">
    <name type="scientific">Piloderma croceum (strain F 1598)</name>
    <dbReference type="NCBI Taxonomy" id="765440"/>
    <lineage>
        <taxon>Eukaryota</taxon>
        <taxon>Fungi</taxon>
        <taxon>Dikarya</taxon>
        <taxon>Basidiomycota</taxon>
        <taxon>Agaricomycotina</taxon>
        <taxon>Agaricomycetes</taxon>
        <taxon>Agaricomycetidae</taxon>
        <taxon>Atheliales</taxon>
        <taxon>Atheliaceae</taxon>
        <taxon>Piloderma</taxon>
    </lineage>
</organism>
<evidence type="ECO:0000256" key="1">
    <source>
        <dbReference type="ARBA" id="ARBA00007768"/>
    </source>
</evidence>
<dbReference type="PANTHER" id="PTHR12598">
    <property type="entry name" value="COPPER HOMEOSTASIS PROTEIN CUTC"/>
    <property type="match status" value="1"/>
</dbReference>
<reference evidence="3 4" key="1">
    <citation type="submission" date="2014-04" db="EMBL/GenBank/DDBJ databases">
        <authorList>
            <consortium name="DOE Joint Genome Institute"/>
            <person name="Kuo A."/>
            <person name="Tarkka M."/>
            <person name="Buscot F."/>
            <person name="Kohler A."/>
            <person name="Nagy L.G."/>
            <person name="Floudas D."/>
            <person name="Copeland A."/>
            <person name="Barry K.W."/>
            <person name="Cichocki N."/>
            <person name="Veneault-Fourrey C."/>
            <person name="LaButti K."/>
            <person name="Lindquist E.A."/>
            <person name="Lipzen A."/>
            <person name="Lundell T."/>
            <person name="Morin E."/>
            <person name="Murat C."/>
            <person name="Sun H."/>
            <person name="Tunlid A."/>
            <person name="Henrissat B."/>
            <person name="Grigoriev I.V."/>
            <person name="Hibbett D.S."/>
            <person name="Martin F."/>
            <person name="Nordberg H.P."/>
            <person name="Cantor M.N."/>
            <person name="Hua S.X."/>
        </authorList>
    </citation>
    <scope>NUCLEOTIDE SEQUENCE [LARGE SCALE GENOMIC DNA]</scope>
    <source>
        <strain evidence="3 4">F 1598</strain>
    </source>
</reference>
<dbReference type="OrthoDB" id="7392499at2759"/>
<proteinExistence type="inferred from homology"/>
<dbReference type="PANTHER" id="PTHR12598:SF0">
    <property type="entry name" value="COPPER HOMEOSTASIS PROTEIN CUTC HOMOLOG"/>
    <property type="match status" value="1"/>
</dbReference>
<dbReference type="Pfam" id="PF03932">
    <property type="entry name" value="CutC"/>
    <property type="match status" value="1"/>
</dbReference>
<dbReference type="GO" id="GO:0005507">
    <property type="term" value="F:copper ion binding"/>
    <property type="evidence" value="ECO:0007669"/>
    <property type="project" value="TreeGrafter"/>
</dbReference>
<dbReference type="SUPFAM" id="SSF110395">
    <property type="entry name" value="CutC-like"/>
    <property type="match status" value="1"/>
</dbReference>
<name>A0A0C3FTZ5_PILCF</name>
<feature type="non-terminal residue" evidence="3">
    <location>
        <position position="245"/>
    </location>
</feature>
<dbReference type="HOGENOM" id="CLU_050555_3_2_1"/>
<sequence length="245" mass="26729">ILIEVCVDSVESALAAVRGGADRLELCANLGLGGGTTPSIGLLKAVQSAVPETPIMAMIRPRTGDFLYSASELEVMSEDIQIFKALGVTGVVFGVLTCGGRIDVEHTELLVQEALPMDGAHTCHLVPYQLYKPLSSGYRKSAVDSARDGVLVKIVDCAKRVAEKKKRQRPISLLFGSGINPVTVDRILHFLRDGLREIHLTGGRWIEGGMWHRPEGMDMGAPGKEWNVWRTSEEAIREVRVRADE</sequence>
<keyword evidence="4" id="KW-1185">Reference proteome</keyword>
<dbReference type="InterPro" id="IPR036822">
    <property type="entry name" value="CutC-like_dom_sf"/>
</dbReference>
<dbReference type="Gene3D" id="3.20.20.380">
    <property type="entry name" value="Copper homeostasis (CutC) domain"/>
    <property type="match status" value="1"/>
</dbReference>
<dbReference type="EMBL" id="KN832995">
    <property type="protein sequence ID" value="KIM82361.1"/>
    <property type="molecule type" value="Genomic_DNA"/>
</dbReference>
<reference evidence="4" key="2">
    <citation type="submission" date="2015-01" db="EMBL/GenBank/DDBJ databases">
        <title>Evolutionary Origins and Diversification of the Mycorrhizal Mutualists.</title>
        <authorList>
            <consortium name="DOE Joint Genome Institute"/>
            <consortium name="Mycorrhizal Genomics Consortium"/>
            <person name="Kohler A."/>
            <person name="Kuo A."/>
            <person name="Nagy L.G."/>
            <person name="Floudas D."/>
            <person name="Copeland A."/>
            <person name="Barry K.W."/>
            <person name="Cichocki N."/>
            <person name="Veneault-Fourrey C."/>
            <person name="LaButti K."/>
            <person name="Lindquist E.A."/>
            <person name="Lipzen A."/>
            <person name="Lundell T."/>
            <person name="Morin E."/>
            <person name="Murat C."/>
            <person name="Riley R."/>
            <person name="Ohm R."/>
            <person name="Sun H."/>
            <person name="Tunlid A."/>
            <person name="Henrissat B."/>
            <person name="Grigoriev I.V."/>
            <person name="Hibbett D.S."/>
            <person name="Martin F."/>
        </authorList>
    </citation>
    <scope>NUCLEOTIDE SEQUENCE [LARGE SCALE GENOMIC DNA]</scope>
    <source>
        <strain evidence="4">F 1598</strain>
    </source>
</reference>
<dbReference type="InterPro" id="IPR005627">
    <property type="entry name" value="CutC-like"/>
</dbReference>